<feature type="chain" id="PRO_5043675480" evidence="1">
    <location>
        <begin position="20"/>
        <end position="108"/>
    </location>
</feature>
<feature type="signal peptide" evidence="1">
    <location>
        <begin position="1"/>
        <end position="19"/>
    </location>
</feature>
<reference evidence="2" key="1">
    <citation type="thesis" date="2020" institute="ProQuest LLC" country="789 East Eisenhower Parkway, Ann Arbor, MI, USA">
        <title>Comparative Genomics and Chromosome Evolution.</title>
        <authorList>
            <person name="Mudd A.B."/>
        </authorList>
    </citation>
    <scope>NUCLEOTIDE SEQUENCE</scope>
    <source>
        <strain evidence="2">237g6f4</strain>
        <tissue evidence="2">Blood</tissue>
    </source>
</reference>
<comment type="caution">
    <text evidence="2">The sequence shown here is derived from an EMBL/GenBank/DDBJ whole genome shotgun (WGS) entry which is preliminary data.</text>
</comment>
<proteinExistence type="predicted"/>
<accession>A0AAV7CWD9</accession>
<gene>
    <name evidence="2" type="ORF">GDO81_006105</name>
</gene>
<organism evidence="2 3">
    <name type="scientific">Engystomops pustulosus</name>
    <name type="common">Tungara frog</name>
    <name type="synonym">Physalaemus pustulosus</name>
    <dbReference type="NCBI Taxonomy" id="76066"/>
    <lineage>
        <taxon>Eukaryota</taxon>
        <taxon>Metazoa</taxon>
        <taxon>Chordata</taxon>
        <taxon>Craniata</taxon>
        <taxon>Vertebrata</taxon>
        <taxon>Euteleostomi</taxon>
        <taxon>Amphibia</taxon>
        <taxon>Batrachia</taxon>
        <taxon>Anura</taxon>
        <taxon>Neobatrachia</taxon>
        <taxon>Hyloidea</taxon>
        <taxon>Leptodactylidae</taxon>
        <taxon>Leiuperinae</taxon>
        <taxon>Engystomops</taxon>
    </lineage>
</organism>
<keyword evidence="1" id="KW-0732">Signal</keyword>
<keyword evidence="3" id="KW-1185">Reference proteome</keyword>
<evidence type="ECO:0000313" key="3">
    <source>
        <dbReference type="Proteomes" id="UP000824782"/>
    </source>
</evidence>
<evidence type="ECO:0000256" key="1">
    <source>
        <dbReference type="SAM" id="SignalP"/>
    </source>
</evidence>
<protein>
    <submittedName>
        <fullName evidence="2">Uncharacterized protein</fullName>
    </submittedName>
</protein>
<dbReference type="AlphaFoldDB" id="A0AAV7CWD9"/>
<dbReference type="EMBL" id="WNYA01000002">
    <property type="protein sequence ID" value="KAG8588796.1"/>
    <property type="molecule type" value="Genomic_DNA"/>
</dbReference>
<evidence type="ECO:0000313" key="2">
    <source>
        <dbReference type="EMBL" id="KAG8588796.1"/>
    </source>
</evidence>
<dbReference type="Proteomes" id="UP000824782">
    <property type="component" value="Unassembled WGS sequence"/>
</dbReference>
<name>A0AAV7CWD9_ENGPU</name>
<sequence length="108" mass="12320">MGRLVILLQILILIQGIVGASLFSEEATNQFLRLKRQAFSRHFWEPAPSESSWTSTITDQASEIWRSMVNSVQHYLNPESGHSSYTPSEIGKFMDSVVGKLWPWQSNH</sequence>